<dbReference type="EMBL" id="NNAY01000004">
    <property type="protein sequence ID" value="OXU32198.1"/>
    <property type="molecule type" value="Genomic_DNA"/>
</dbReference>
<evidence type="ECO:0000313" key="2">
    <source>
        <dbReference type="EMBL" id="OXU32198.1"/>
    </source>
</evidence>
<gene>
    <name evidence="2" type="ORF">TSAR_007992</name>
</gene>
<name>A0A232FP16_9HYME</name>
<dbReference type="Proteomes" id="UP000215335">
    <property type="component" value="Unassembled WGS sequence"/>
</dbReference>
<feature type="region of interest" description="Disordered" evidence="1">
    <location>
        <begin position="1"/>
        <end position="31"/>
    </location>
</feature>
<dbReference type="AlphaFoldDB" id="A0A232FP16"/>
<sequence length="31" mass="3446">MLEPRTSPSQASCVVAGWTESRRGRTKKPQT</sequence>
<proteinExistence type="predicted"/>
<reference evidence="2 3" key="1">
    <citation type="journal article" date="2017" name="Curr. Biol.">
        <title>The Evolution of Venom by Co-option of Single-Copy Genes.</title>
        <authorList>
            <person name="Martinson E.O."/>
            <person name="Mrinalini"/>
            <person name="Kelkar Y.D."/>
            <person name="Chang C.H."/>
            <person name="Werren J.H."/>
        </authorList>
    </citation>
    <scope>NUCLEOTIDE SEQUENCE [LARGE SCALE GENOMIC DNA]</scope>
    <source>
        <strain evidence="2 3">Alberta</strain>
        <tissue evidence="2">Whole body</tissue>
    </source>
</reference>
<feature type="compositionally biased region" description="Polar residues" evidence="1">
    <location>
        <begin position="1"/>
        <end position="12"/>
    </location>
</feature>
<protein>
    <submittedName>
        <fullName evidence="2">Uncharacterized protein</fullName>
    </submittedName>
</protein>
<evidence type="ECO:0000256" key="1">
    <source>
        <dbReference type="SAM" id="MobiDB-lite"/>
    </source>
</evidence>
<evidence type="ECO:0000313" key="3">
    <source>
        <dbReference type="Proteomes" id="UP000215335"/>
    </source>
</evidence>
<comment type="caution">
    <text evidence="2">The sequence shown here is derived from an EMBL/GenBank/DDBJ whole genome shotgun (WGS) entry which is preliminary data.</text>
</comment>
<accession>A0A232FP16</accession>
<keyword evidence="3" id="KW-1185">Reference proteome</keyword>
<organism evidence="2 3">
    <name type="scientific">Trichomalopsis sarcophagae</name>
    <dbReference type="NCBI Taxonomy" id="543379"/>
    <lineage>
        <taxon>Eukaryota</taxon>
        <taxon>Metazoa</taxon>
        <taxon>Ecdysozoa</taxon>
        <taxon>Arthropoda</taxon>
        <taxon>Hexapoda</taxon>
        <taxon>Insecta</taxon>
        <taxon>Pterygota</taxon>
        <taxon>Neoptera</taxon>
        <taxon>Endopterygota</taxon>
        <taxon>Hymenoptera</taxon>
        <taxon>Apocrita</taxon>
        <taxon>Proctotrupomorpha</taxon>
        <taxon>Chalcidoidea</taxon>
        <taxon>Pteromalidae</taxon>
        <taxon>Pteromalinae</taxon>
        <taxon>Trichomalopsis</taxon>
    </lineage>
</organism>